<dbReference type="AlphaFoldDB" id="A0A381Q9Y7"/>
<reference evidence="1" key="1">
    <citation type="submission" date="2018-05" db="EMBL/GenBank/DDBJ databases">
        <authorList>
            <person name="Lanie J.A."/>
            <person name="Ng W.-L."/>
            <person name="Kazmierczak K.M."/>
            <person name="Andrzejewski T.M."/>
            <person name="Davidsen T.M."/>
            <person name="Wayne K.J."/>
            <person name="Tettelin H."/>
            <person name="Glass J.I."/>
            <person name="Rusch D."/>
            <person name="Podicherti R."/>
            <person name="Tsui H.-C.T."/>
            <person name="Winkler M.E."/>
        </authorList>
    </citation>
    <scope>NUCLEOTIDE SEQUENCE</scope>
</reference>
<feature type="non-terminal residue" evidence="1">
    <location>
        <position position="576"/>
    </location>
</feature>
<dbReference type="EMBL" id="UINC01001225">
    <property type="protein sequence ID" value="SUZ74877.1"/>
    <property type="molecule type" value="Genomic_DNA"/>
</dbReference>
<proteinExistence type="predicted"/>
<dbReference type="SUPFAM" id="SSF52540">
    <property type="entry name" value="P-loop containing nucleoside triphosphate hydrolases"/>
    <property type="match status" value="1"/>
</dbReference>
<name>A0A381Q9Y7_9ZZZZ</name>
<dbReference type="InterPro" id="IPR027417">
    <property type="entry name" value="P-loop_NTPase"/>
</dbReference>
<sequence length="576" mass="63290">VFLGWDHPSLPAAAAHVVEHYIEGRVADLRPATIVLPGRRARRRIVELLLDEAEVRGATLIPPEATTVGGLPELLHTSPKPFADEATSRRAWSRALRDVDRKIVEKVFPRLPESDSPTEWDELAGLLAGLHETLAREGHPFAEVVKICRSGLPFDDGARWQGLAQVQKKYFELLGRSGLVDRFEARRLALKSKPSPFTRDIWLVSIVELPDVTRRLMEASGATVRTLVHAPAELPDGTDAATVFDTFGQPSVDYWETATVPVTDQILTVVERPVDQAEAVIDGLASLGGVYPAEEIVLTVHRKSEVVPYLEQRLEARGVPARYAAGTPLWRAGPVRLLQAVADYVNDPTFQALAALLRHPDAGPLAGTTAAIAAGLEAIEVADKYHMDHLPFRVRGEMPRGQGKAALFPPVVRAMEREGPLRAFDGRKPLSEWMPVVMDVLLKAYGATELDRSKTTHRRQLDTLVRIQTVATSLAAIPQALDETCSGGEAIRMLLAELQAAALPPEPRRDAVELLDWLELPLDDTPIVVITGFNEGFLPESVSGDAFLPDALRTRLHLPDNRSRLARDAYRLTTVL</sequence>
<accession>A0A381Q9Y7</accession>
<evidence type="ECO:0008006" key="2">
    <source>
        <dbReference type="Google" id="ProtNLM"/>
    </source>
</evidence>
<evidence type="ECO:0000313" key="1">
    <source>
        <dbReference type="EMBL" id="SUZ74877.1"/>
    </source>
</evidence>
<protein>
    <recommendedName>
        <fullName evidence="2">PD-(D/E)XK endonuclease-like domain-containing protein</fullName>
    </recommendedName>
</protein>
<organism evidence="1">
    <name type="scientific">marine metagenome</name>
    <dbReference type="NCBI Taxonomy" id="408172"/>
    <lineage>
        <taxon>unclassified sequences</taxon>
        <taxon>metagenomes</taxon>
        <taxon>ecological metagenomes</taxon>
    </lineage>
</organism>
<gene>
    <name evidence="1" type="ORF">METZ01_LOCUS27731</name>
</gene>
<feature type="non-terminal residue" evidence="1">
    <location>
        <position position="1"/>
    </location>
</feature>